<dbReference type="RefSeq" id="WP_120541841.1">
    <property type="nucleotide sequence ID" value="NZ_RAVZ01000113.1"/>
</dbReference>
<feature type="signal peptide" evidence="2">
    <location>
        <begin position="1"/>
        <end position="17"/>
    </location>
</feature>
<keyword evidence="4" id="KW-1185">Reference proteome</keyword>
<proteinExistence type="predicted"/>
<evidence type="ECO:0000256" key="2">
    <source>
        <dbReference type="SAM" id="SignalP"/>
    </source>
</evidence>
<feature type="region of interest" description="Disordered" evidence="1">
    <location>
        <begin position="114"/>
        <end position="138"/>
    </location>
</feature>
<evidence type="ECO:0000313" key="3">
    <source>
        <dbReference type="EMBL" id="RKG86486.1"/>
    </source>
</evidence>
<feature type="chain" id="PRO_5017453170" evidence="2">
    <location>
        <begin position="18"/>
        <end position="279"/>
    </location>
</feature>
<dbReference type="EMBL" id="RAVZ01000113">
    <property type="protein sequence ID" value="RKG86486.1"/>
    <property type="molecule type" value="Genomic_DNA"/>
</dbReference>
<dbReference type="OrthoDB" id="5381885at2"/>
<dbReference type="Proteomes" id="UP000268094">
    <property type="component" value="Unassembled WGS sequence"/>
</dbReference>
<sequence>MKRATFALVGWALLAWACSGSSSLPQPRILSVEPDTLLVNEKDESLTVRFEARYAVSVDYGEEKVNTRVTATGTVWVDEKEAAVTHFDPSGVVVVTVPRGLGAGAHAVKLRLDDGREAENEGTLTLKPPGKDKEADPEEEWDAGVLIAFDAGGDDAEVDAGSMEDAGTPGDAGADPDAPILAGDITGFTFDAIEGARTSRLSFTITVRAEGPRAAHFDGSVELTSSRGKVTPTKIGPCDNGVCAAIVTVDATEGPVQLSALDSYGVGGTSNSFMLNHYQ</sequence>
<evidence type="ECO:0000256" key="1">
    <source>
        <dbReference type="SAM" id="MobiDB-lite"/>
    </source>
</evidence>
<organism evidence="3 4">
    <name type="scientific">Corallococcus terminator</name>
    <dbReference type="NCBI Taxonomy" id="2316733"/>
    <lineage>
        <taxon>Bacteria</taxon>
        <taxon>Pseudomonadati</taxon>
        <taxon>Myxococcota</taxon>
        <taxon>Myxococcia</taxon>
        <taxon>Myxococcales</taxon>
        <taxon>Cystobacterineae</taxon>
        <taxon>Myxococcaceae</taxon>
        <taxon>Corallococcus</taxon>
    </lineage>
</organism>
<keyword evidence="2" id="KW-0732">Signal</keyword>
<reference evidence="4" key="1">
    <citation type="submission" date="2018-09" db="EMBL/GenBank/DDBJ databases">
        <authorList>
            <person name="Livingstone P.G."/>
            <person name="Whitworth D.E."/>
        </authorList>
    </citation>
    <scope>NUCLEOTIDE SEQUENCE [LARGE SCALE GENOMIC DNA]</scope>
    <source>
        <strain evidence="4">CA054A</strain>
    </source>
</reference>
<accession>A0A3A8IV73</accession>
<name>A0A3A8IV73_9BACT</name>
<comment type="caution">
    <text evidence="3">The sequence shown here is derived from an EMBL/GenBank/DDBJ whole genome shotgun (WGS) entry which is preliminary data.</text>
</comment>
<gene>
    <name evidence="3" type="ORF">D7V88_17825</name>
</gene>
<protein>
    <submittedName>
        <fullName evidence="3">Uncharacterized protein</fullName>
    </submittedName>
</protein>
<dbReference type="AlphaFoldDB" id="A0A3A8IV73"/>
<evidence type="ECO:0000313" key="4">
    <source>
        <dbReference type="Proteomes" id="UP000268094"/>
    </source>
</evidence>